<dbReference type="Proteomes" id="UP000293637">
    <property type="component" value="Unassembled WGS sequence"/>
</dbReference>
<protein>
    <submittedName>
        <fullName evidence="1">DUF488 family protein</fullName>
    </submittedName>
</protein>
<proteinExistence type="predicted"/>
<evidence type="ECO:0000313" key="1">
    <source>
        <dbReference type="EMBL" id="TBW73617.1"/>
    </source>
</evidence>
<dbReference type="GeneID" id="58091137"/>
<dbReference type="PANTHER" id="PTHR36849:SF1">
    <property type="entry name" value="CYTOPLASMIC PROTEIN"/>
    <property type="match status" value="1"/>
</dbReference>
<dbReference type="RefSeq" id="WP_002492480.1">
    <property type="nucleotide sequence ID" value="NZ_AP021848.1"/>
</dbReference>
<gene>
    <name evidence="1" type="ORF">EQ812_02090</name>
</gene>
<comment type="caution">
    <text evidence="1">The sequence shown here is derived from an EMBL/GenBank/DDBJ whole genome shotgun (WGS) entry which is preliminary data.</text>
</comment>
<dbReference type="InterPro" id="IPR052552">
    <property type="entry name" value="YeaO-like"/>
</dbReference>
<evidence type="ECO:0000313" key="2">
    <source>
        <dbReference type="Proteomes" id="UP000293637"/>
    </source>
</evidence>
<sequence>MTVKIARIYDDSIPEGKRILVDRVWPRGISKAHAQLDEWLKDIAPSTELRQWFNHQDDLFKQFKEKYKKELQDNDEQAQAFNKLKHIIEESHQDVILLYAAKNTKYNQAIVLQELCTK</sequence>
<dbReference type="EMBL" id="SCHB01000001">
    <property type="protein sequence ID" value="TBW73617.1"/>
    <property type="molecule type" value="Genomic_DNA"/>
</dbReference>
<organism evidence="1 2">
    <name type="scientific">Staphylococcus lugdunensis</name>
    <dbReference type="NCBI Taxonomy" id="28035"/>
    <lineage>
        <taxon>Bacteria</taxon>
        <taxon>Bacillati</taxon>
        <taxon>Bacillota</taxon>
        <taxon>Bacilli</taxon>
        <taxon>Bacillales</taxon>
        <taxon>Staphylococcaceae</taxon>
        <taxon>Staphylococcus</taxon>
    </lineage>
</organism>
<dbReference type="AlphaFoldDB" id="A0A4Q9WFK6"/>
<dbReference type="PANTHER" id="PTHR36849">
    <property type="entry name" value="CYTOPLASMIC PROTEIN-RELATED"/>
    <property type="match status" value="1"/>
</dbReference>
<accession>A0A4Q9WFK6</accession>
<name>A0A4Q9WFK6_STALU</name>
<dbReference type="Pfam" id="PF22752">
    <property type="entry name" value="DUF488-N3i"/>
    <property type="match status" value="1"/>
</dbReference>
<reference evidence="1 2" key="1">
    <citation type="journal article" date="2019" name="Sci. Transl. Med.">
        <title>Quorum sensing between bacterial species on the skin protects against epidermal injury in atopic dermatitis.</title>
        <authorList>
            <person name="Williams M.R."/>
        </authorList>
    </citation>
    <scope>NUCLEOTIDE SEQUENCE [LARGE SCALE GENOMIC DNA]</scope>
    <source>
        <strain evidence="1 2">E7</strain>
    </source>
</reference>